<evidence type="ECO:0000256" key="1">
    <source>
        <dbReference type="SAM" id="Phobius"/>
    </source>
</evidence>
<keyword evidence="1" id="KW-1133">Transmembrane helix</keyword>
<sequence>MLLIDVPEVNWVLDQRLGGRKIAYAIKTLLVWALFALAGHNKHKKGIVNYISQTDDPVEQLKNT</sequence>
<keyword evidence="1" id="KW-0812">Transmembrane</keyword>
<proteinExistence type="predicted"/>
<keyword evidence="3" id="KW-1185">Reference proteome</keyword>
<evidence type="ECO:0000313" key="3">
    <source>
        <dbReference type="Proteomes" id="UP000290809"/>
    </source>
</evidence>
<dbReference type="EMBL" id="QMKO01003283">
    <property type="protein sequence ID" value="RTG81573.1"/>
    <property type="molecule type" value="Genomic_DNA"/>
</dbReference>
<name>A0A430Q1K4_SCHBO</name>
<protein>
    <submittedName>
        <fullName evidence="2">Uncharacterized protein</fullName>
    </submittedName>
</protein>
<dbReference type="Proteomes" id="UP000290809">
    <property type="component" value="Unassembled WGS sequence"/>
</dbReference>
<feature type="transmembrane region" description="Helical" evidence="1">
    <location>
        <begin position="22"/>
        <end position="39"/>
    </location>
</feature>
<reference evidence="2 3" key="1">
    <citation type="journal article" date="2019" name="PLoS Pathog.">
        <title>Genome sequence of the bovine parasite Schistosoma bovis Tanzania.</title>
        <authorList>
            <person name="Oey H."/>
            <person name="Zakrzewski M."/>
            <person name="Gobert G."/>
            <person name="Gravermann K."/>
            <person name="Stoye J."/>
            <person name="Jones M."/>
            <person name="Mcmanus D."/>
            <person name="Krause L."/>
        </authorList>
    </citation>
    <scope>NUCLEOTIDE SEQUENCE [LARGE SCALE GENOMIC DNA]</scope>
    <source>
        <strain evidence="2 3">TAN1997</strain>
    </source>
</reference>
<comment type="caution">
    <text evidence="2">The sequence shown here is derived from an EMBL/GenBank/DDBJ whole genome shotgun (WGS) entry which is preliminary data.</text>
</comment>
<keyword evidence="1" id="KW-0472">Membrane</keyword>
<accession>A0A430Q1K4</accession>
<evidence type="ECO:0000313" key="2">
    <source>
        <dbReference type="EMBL" id="RTG81573.1"/>
    </source>
</evidence>
<gene>
    <name evidence="2" type="ORF">DC041_0001800</name>
</gene>
<dbReference type="AlphaFoldDB" id="A0A430Q1K4"/>
<organism evidence="2 3">
    <name type="scientific">Schistosoma bovis</name>
    <name type="common">Blood fluke</name>
    <dbReference type="NCBI Taxonomy" id="6184"/>
    <lineage>
        <taxon>Eukaryota</taxon>
        <taxon>Metazoa</taxon>
        <taxon>Spiralia</taxon>
        <taxon>Lophotrochozoa</taxon>
        <taxon>Platyhelminthes</taxon>
        <taxon>Trematoda</taxon>
        <taxon>Digenea</taxon>
        <taxon>Strigeidida</taxon>
        <taxon>Schistosomatoidea</taxon>
        <taxon>Schistosomatidae</taxon>
        <taxon>Schistosoma</taxon>
    </lineage>
</organism>